<feature type="signal peptide" evidence="2">
    <location>
        <begin position="1"/>
        <end position="21"/>
    </location>
</feature>
<organism evidence="4 5">
    <name type="scientific">Aromatoleum bremense</name>
    <dbReference type="NCBI Taxonomy" id="76115"/>
    <lineage>
        <taxon>Bacteria</taxon>
        <taxon>Pseudomonadati</taxon>
        <taxon>Pseudomonadota</taxon>
        <taxon>Betaproteobacteria</taxon>
        <taxon>Rhodocyclales</taxon>
        <taxon>Rhodocyclaceae</taxon>
        <taxon>Aromatoleum</taxon>
    </lineage>
</organism>
<dbReference type="Gene3D" id="2.40.50.100">
    <property type="match status" value="1"/>
</dbReference>
<evidence type="ECO:0000313" key="5">
    <source>
        <dbReference type="Proteomes" id="UP000633943"/>
    </source>
</evidence>
<dbReference type="Gene3D" id="2.40.30.170">
    <property type="match status" value="1"/>
</dbReference>
<comment type="similarity">
    <text evidence="1">Belongs to the membrane fusion protein (MFP) (TC 8.A.1) family.</text>
</comment>
<dbReference type="Proteomes" id="UP000633943">
    <property type="component" value="Unassembled WGS sequence"/>
</dbReference>
<name>A0ABX1NSX9_9RHOO</name>
<dbReference type="NCBIfam" id="TIGR01730">
    <property type="entry name" value="RND_mfp"/>
    <property type="match status" value="1"/>
</dbReference>
<evidence type="ECO:0000313" key="4">
    <source>
        <dbReference type="EMBL" id="NMG14898.1"/>
    </source>
</evidence>
<dbReference type="InterPro" id="IPR006143">
    <property type="entry name" value="RND_pump_MFP"/>
</dbReference>
<evidence type="ECO:0000259" key="3">
    <source>
        <dbReference type="Pfam" id="PF25917"/>
    </source>
</evidence>
<dbReference type="EMBL" id="WTVP01000009">
    <property type="protein sequence ID" value="NMG14898.1"/>
    <property type="molecule type" value="Genomic_DNA"/>
</dbReference>
<accession>A0ABX1NSX9</accession>
<reference evidence="4 5" key="1">
    <citation type="submission" date="2019-12" db="EMBL/GenBank/DDBJ databases">
        <title>Comparative genomics gives insights into the taxonomy of the Azoarcus-Aromatoleum group and reveals separate origins of nif in the plant-associated Azoarcus and non-plant-associated Aromatoleum sub-groups.</title>
        <authorList>
            <person name="Lafos M."/>
            <person name="Maluk M."/>
            <person name="Batista M."/>
            <person name="Junghare M."/>
            <person name="Carmona M."/>
            <person name="Faoro H."/>
            <person name="Cruz L.M."/>
            <person name="Battistoni F."/>
            <person name="De Souza E."/>
            <person name="Pedrosa F."/>
            <person name="Chen W.-M."/>
            <person name="Poole P.S."/>
            <person name="Dixon R.A."/>
            <person name="James E.K."/>
        </authorList>
    </citation>
    <scope>NUCLEOTIDE SEQUENCE [LARGE SCALE GENOMIC DNA]</scope>
    <source>
        <strain evidence="4 5">PbN1</strain>
    </source>
</reference>
<evidence type="ECO:0000256" key="1">
    <source>
        <dbReference type="ARBA" id="ARBA00009477"/>
    </source>
</evidence>
<dbReference type="RefSeq" id="WP_169201650.1">
    <property type="nucleotide sequence ID" value="NZ_CP059467.1"/>
</dbReference>
<keyword evidence="5" id="KW-1185">Reference proteome</keyword>
<feature type="chain" id="PRO_5045971686" evidence="2">
    <location>
        <begin position="22"/>
        <end position="334"/>
    </location>
</feature>
<dbReference type="Gene3D" id="1.10.287.470">
    <property type="entry name" value="Helix hairpin bin"/>
    <property type="match status" value="1"/>
</dbReference>
<dbReference type="PANTHER" id="PTHR30469:SF15">
    <property type="entry name" value="HLYD FAMILY OF SECRETION PROTEINS"/>
    <property type="match status" value="1"/>
</dbReference>
<gene>
    <name evidence="4" type="ORF">GPA24_04930</name>
</gene>
<evidence type="ECO:0000256" key="2">
    <source>
        <dbReference type="SAM" id="SignalP"/>
    </source>
</evidence>
<dbReference type="SUPFAM" id="SSF111369">
    <property type="entry name" value="HlyD-like secretion proteins"/>
    <property type="match status" value="1"/>
</dbReference>
<dbReference type="PANTHER" id="PTHR30469">
    <property type="entry name" value="MULTIDRUG RESISTANCE PROTEIN MDTA"/>
    <property type="match status" value="1"/>
</dbReference>
<proteinExistence type="inferred from homology"/>
<sequence>MKRLLCLALIFSALLPRFATAAEWSARPLSEVAVYPEFRASAHVVAVDEARIAAEVSGRIESLPRRVGQAVAKGAELARIDAAAYRIEVERAAAQSRLIGNRVKLAEAQLDQARALANQGFISADALRIRETELAVLKSELGATRQGVAAARLQLARTTIRAPFAGVVRERLASVGDLAVPGTPLLVLSATGNTELRARVPTAQIGSLRAAGKWELAAGGATHTLRLLRVSPVVEPGGQAQEAVFSSNAALAPGLAGEVRWRSQVPHLPPAFLQQRTDGLGAYVERDGKPVFVALPDAQAGRPAAVDWPADTAVIDEGRFAIGLNANGAAGNGK</sequence>
<dbReference type="InterPro" id="IPR058625">
    <property type="entry name" value="MdtA-like_BSH"/>
</dbReference>
<feature type="domain" description="Multidrug resistance protein MdtA-like barrel-sandwich hybrid" evidence="3">
    <location>
        <begin position="50"/>
        <end position="184"/>
    </location>
</feature>
<dbReference type="Pfam" id="PF25917">
    <property type="entry name" value="BSH_RND"/>
    <property type="match status" value="1"/>
</dbReference>
<comment type="caution">
    <text evidence="4">The sequence shown here is derived from an EMBL/GenBank/DDBJ whole genome shotgun (WGS) entry which is preliminary data.</text>
</comment>
<protein>
    <submittedName>
        <fullName evidence="4">Efflux RND transporter periplasmic adaptor subunit</fullName>
    </submittedName>
</protein>
<keyword evidence="2" id="KW-0732">Signal</keyword>